<gene>
    <name evidence="7" type="primary">atpH</name>
    <name evidence="8" type="ordered locus">Hoch_6065</name>
</gene>
<sequence>MPAGSIARRYARALMSIGVEDGTYEALGRQVGVLAGAMKTSDELTQTLSNPAFPRADRRRILSALLERIGASKTVENFVLLLLDRERMGVLPDIARELDRMIDERTGRISAEVVSAQPLNEAQTARIKETLEKISGKQVQLSKREDPELLGGVVAKLGDVVYDGSLRTQLNQMRESLVG</sequence>
<proteinExistence type="inferred from homology"/>
<keyword evidence="7" id="KW-1003">Cell membrane</keyword>
<evidence type="ECO:0000256" key="4">
    <source>
        <dbReference type="ARBA" id="ARBA00023065"/>
    </source>
</evidence>
<evidence type="ECO:0000256" key="1">
    <source>
        <dbReference type="ARBA" id="ARBA00004370"/>
    </source>
</evidence>
<keyword evidence="4 7" id="KW-0406">Ion transport</keyword>
<dbReference type="NCBIfam" id="TIGR01145">
    <property type="entry name" value="ATP_synt_delta"/>
    <property type="match status" value="1"/>
</dbReference>
<dbReference type="InterPro" id="IPR000711">
    <property type="entry name" value="ATPase_OSCP/dsu"/>
</dbReference>
<accession>D0LL44</accession>
<dbReference type="Gene3D" id="1.10.520.20">
    <property type="entry name" value="N-terminal domain of the delta subunit of the F1F0-ATP synthase"/>
    <property type="match status" value="1"/>
</dbReference>
<dbReference type="KEGG" id="hoh:Hoch_6065"/>
<evidence type="ECO:0000313" key="9">
    <source>
        <dbReference type="Proteomes" id="UP000001880"/>
    </source>
</evidence>
<name>D0LL44_HALO1</name>
<comment type="subunit">
    <text evidence="7">F-type ATPases have 2 components, F(1) - the catalytic core - and F(0) - the membrane proton channel. F(1) has five subunits: alpha(3), beta(3), gamma(1), delta(1), epsilon(1). F(0) has three main subunits: a(1), b(2) and c(10-14). The alpha and beta chains form an alternating ring which encloses part of the gamma chain. F(1) is attached to F(0) by a central stalk formed by the gamma and epsilon chains, while a peripheral stalk is formed by the delta and b chains.</text>
</comment>
<dbReference type="Proteomes" id="UP000001880">
    <property type="component" value="Chromosome"/>
</dbReference>
<evidence type="ECO:0000256" key="7">
    <source>
        <dbReference type="HAMAP-Rule" id="MF_01416"/>
    </source>
</evidence>
<evidence type="ECO:0000256" key="5">
    <source>
        <dbReference type="ARBA" id="ARBA00023136"/>
    </source>
</evidence>
<dbReference type="OrthoDB" id="9802471at2"/>
<dbReference type="Pfam" id="PF00213">
    <property type="entry name" value="OSCP"/>
    <property type="match status" value="1"/>
</dbReference>
<keyword evidence="7" id="KW-0997">Cell inner membrane</keyword>
<dbReference type="HAMAP" id="MF_01416">
    <property type="entry name" value="ATP_synth_delta_bact"/>
    <property type="match status" value="1"/>
</dbReference>
<dbReference type="HOGENOM" id="CLU_085114_1_1_7"/>
<reference evidence="8 9" key="1">
    <citation type="journal article" date="2010" name="Stand. Genomic Sci.">
        <title>Complete genome sequence of Haliangium ochraceum type strain (SMP-2).</title>
        <authorList>
            <consortium name="US DOE Joint Genome Institute (JGI-PGF)"/>
            <person name="Ivanova N."/>
            <person name="Daum C."/>
            <person name="Lang E."/>
            <person name="Abt B."/>
            <person name="Kopitz M."/>
            <person name="Saunders E."/>
            <person name="Lapidus A."/>
            <person name="Lucas S."/>
            <person name="Glavina Del Rio T."/>
            <person name="Nolan M."/>
            <person name="Tice H."/>
            <person name="Copeland A."/>
            <person name="Cheng J.F."/>
            <person name="Chen F."/>
            <person name="Bruce D."/>
            <person name="Goodwin L."/>
            <person name="Pitluck S."/>
            <person name="Mavromatis K."/>
            <person name="Pati A."/>
            <person name="Mikhailova N."/>
            <person name="Chen A."/>
            <person name="Palaniappan K."/>
            <person name="Land M."/>
            <person name="Hauser L."/>
            <person name="Chang Y.J."/>
            <person name="Jeffries C.D."/>
            <person name="Detter J.C."/>
            <person name="Brettin T."/>
            <person name="Rohde M."/>
            <person name="Goker M."/>
            <person name="Bristow J."/>
            <person name="Markowitz V."/>
            <person name="Eisen J.A."/>
            <person name="Hugenholtz P."/>
            <person name="Kyrpides N.C."/>
            <person name="Klenk H.P."/>
        </authorList>
    </citation>
    <scope>NUCLEOTIDE SEQUENCE [LARGE SCALE GENOMIC DNA]</scope>
    <source>
        <strain evidence="9">DSM 14365 / CIP 107738 / JCM 11303 / AJ 13395 / SMP-2</strain>
    </source>
</reference>
<dbReference type="AlphaFoldDB" id="D0LL44"/>
<dbReference type="GO" id="GO:0045259">
    <property type="term" value="C:proton-transporting ATP synthase complex"/>
    <property type="evidence" value="ECO:0007669"/>
    <property type="project" value="UniProtKB-KW"/>
</dbReference>
<dbReference type="EMBL" id="CP001804">
    <property type="protein sequence ID" value="ACY18540.1"/>
    <property type="molecule type" value="Genomic_DNA"/>
</dbReference>
<keyword evidence="5 7" id="KW-0472">Membrane</keyword>
<comment type="function">
    <text evidence="7">This protein is part of the stalk that links CF(0) to CF(1). It either transmits conformational changes from CF(0) to CF(1) or is implicated in proton conduction.</text>
</comment>
<dbReference type="RefSeq" id="WP_012831132.1">
    <property type="nucleotide sequence ID" value="NC_013440.1"/>
</dbReference>
<evidence type="ECO:0000256" key="6">
    <source>
        <dbReference type="ARBA" id="ARBA00023310"/>
    </source>
</evidence>
<dbReference type="SUPFAM" id="SSF47928">
    <property type="entry name" value="N-terminal domain of the delta subunit of the F1F0-ATP synthase"/>
    <property type="match status" value="1"/>
</dbReference>
<evidence type="ECO:0000256" key="2">
    <source>
        <dbReference type="ARBA" id="ARBA00022448"/>
    </source>
</evidence>
<evidence type="ECO:0000256" key="3">
    <source>
        <dbReference type="ARBA" id="ARBA00022781"/>
    </source>
</evidence>
<protein>
    <recommendedName>
        <fullName evidence="7">ATP synthase subunit delta</fullName>
    </recommendedName>
    <alternativeName>
        <fullName evidence="7">ATP synthase F(1) sector subunit delta</fullName>
    </alternativeName>
    <alternativeName>
        <fullName evidence="7">F-type ATPase subunit delta</fullName>
        <shortName evidence="7">F-ATPase subunit delta</shortName>
    </alternativeName>
</protein>
<dbReference type="PANTHER" id="PTHR11910">
    <property type="entry name" value="ATP SYNTHASE DELTA CHAIN"/>
    <property type="match status" value="1"/>
</dbReference>
<keyword evidence="7" id="KW-0139">CF(1)</keyword>
<comment type="similarity">
    <text evidence="7">Belongs to the ATPase delta chain family.</text>
</comment>
<evidence type="ECO:0000313" key="8">
    <source>
        <dbReference type="EMBL" id="ACY18540.1"/>
    </source>
</evidence>
<dbReference type="eggNOG" id="COG0712">
    <property type="taxonomic scope" value="Bacteria"/>
</dbReference>
<comment type="subcellular location">
    <subcellularLocation>
        <location evidence="7">Cell inner membrane</location>
        <topology evidence="7">Peripheral membrane protein</topology>
    </subcellularLocation>
    <subcellularLocation>
        <location evidence="1">Membrane</location>
    </subcellularLocation>
</comment>
<dbReference type="GO" id="GO:0005886">
    <property type="term" value="C:plasma membrane"/>
    <property type="evidence" value="ECO:0007669"/>
    <property type="project" value="UniProtKB-SubCell"/>
</dbReference>
<organism evidence="8 9">
    <name type="scientific">Haliangium ochraceum (strain DSM 14365 / JCM 11303 / SMP-2)</name>
    <dbReference type="NCBI Taxonomy" id="502025"/>
    <lineage>
        <taxon>Bacteria</taxon>
        <taxon>Pseudomonadati</taxon>
        <taxon>Myxococcota</taxon>
        <taxon>Polyangia</taxon>
        <taxon>Haliangiales</taxon>
        <taxon>Kofleriaceae</taxon>
        <taxon>Haliangium</taxon>
    </lineage>
</organism>
<keyword evidence="3 7" id="KW-0375">Hydrogen ion transport</keyword>
<keyword evidence="6 7" id="KW-0066">ATP synthesis</keyword>
<dbReference type="STRING" id="502025.Hoch_6065"/>
<keyword evidence="9" id="KW-1185">Reference proteome</keyword>
<keyword evidence="2 7" id="KW-0813">Transport</keyword>
<dbReference type="PRINTS" id="PR00125">
    <property type="entry name" value="ATPASEDELTA"/>
</dbReference>
<dbReference type="GO" id="GO:0046933">
    <property type="term" value="F:proton-transporting ATP synthase activity, rotational mechanism"/>
    <property type="evidence" value="ECO:0007669"/>
    <property type="project" value="UniProtKB-UniRule"/>
</dbReference>
<comment type="function">
    <text evidence="7">F(1)F(0) ATP synthase produces ATP from ADP in the presence of a proton or sodium gradient. F-type ATPases consist of two structural domains, F(1) containing the extramembraneous catalytic core and F(0) containing the membrane proton channel, linked together by a central stalk and a peripheral stalk. During catalysis, ATP synthesis in the catalytic domain of F(1) is coupled via a rotary mechanism of the central stalk subunits to proton translocation.</text>
</comment>
<dbReference type="InterPro" id="IPR026015">
    <property type="entry name" value="ATP_synth_OSCP/delta_N_sf"/>
</dbReference>